<organism evidence="9 10">
    <name type="scientific">Paraburkholderia acidisoli</name>
    <dbReference type="NCBI Taxonomy" id="2571748"/>
    <lineage>
        <taxon>Bacteria</taxon>
        <taxon>Pseudomonadati</taxon>
        <taxon>Pseudomonadota</taxon>
        <taxon>Betaproteobacteria</taxon>
        <taxon>Burkholderiales</taxon>
        <taxon>Burkholderiaceae</taxon>
        <taxon>Paraburkholderia</taxon>
    </lineage>
</organism>
<feature type="transmembrane region" description="Helical" evidence="8">
    <location>
        <begin position="486"/>
        <end position="505"/>
    </location>
</feature>
<reference evidence="9 10" key="1">
    <citation type="submission" date="2019-12" db="EMBL/GenBank/DDBJ databases">
        <title>Paraburkholderia acidiphila 7Q-K02 sp. nov and Paraburkholderia acidisoli DHF22 sp. nov., two strains isolated from forest soil.</title>
        <authorList>
            <person name="Gao Z."/>
            <person name="Qiu L."/>
        </authorList>
    </citation>
    <scope>NUCLEOTIDE SEQUENCE [LARGE SCALE GENOMIC DNA]</scope>
    <source>
        <strain evidence="9 10">DHF22</strain>
    </source>
</reference>
<dbReference type="PANTHER" id="PTHR30472">
    <property type="entry name" value="FERRIC ENTEROBACTIN TRANSPORT SYSTEM PERMEASE PROTEIN"/>
    <property type="match status" value="1"/>
</dbReference>
<dbReference type="GO" id="GO:0033214">
    <property type="term" value="P:siderophore-iron import into cell"/>
    <property type="evidence" value="ECO:0007669"/>
    <property type="project" value="TreeGrafter"/>
</dbReference>
<feature type="transmembrane region" description="Helical" evidence="8">
    <location>
        <begin position="271"/>
        <end position="301"/>
    </location>
</feature>
<evidence type="ECO:0000256" key="2">
    <source>
        <dbReference type="ARBA" id="ARBA00007935"/>
    </source>
</evidence>
<keyword evidence="5 8" id="KW-0812">Transmembrane</keyword>
<feature type="transmembrane region" description="Helical" evidence="8">
    <location>
        <begin position="340"/>
        <end position="366"/>
    </location>
</feature>
<evidence type="ECO:0000256" key="7">
    <source>
        <dbReference type="ARBA" id="ARBA00023136"/>
    </source>
</evidence>
<feature type="transmembrane region" description="Helical" evidence="8">
    <location>
        <begin position="608"/>
        <end position="632"/>
    </location>
</feature>
<dbReference type="CDD" id="cd06550">
    <property type="entry name" value="TM_ABC_iron-siderophores_like"/>
    <property type="match status" value="2"/>
</dbReference>
<dbReference type="InterPro" id="IPR000522">
    <property type="entry name" value="ABC_transptr_permease_BtuC"/>
</dbReference>
<feature type="transmembrane region" description="Helical" evidence="8">
    <location>
        <begin position="155"/>
        <end position="173"/>
    </location>
</feature>
<evidence type="ECO:0000256" key="5">
    <source>
        <dbReference type="ARBA" id="ARBA00022692"/>
    </source>
</evidence>
<evidence type="ECO:0000256" key="4">
    <source>
        <dbReference type="ARBA" id="ARBA00022475"/>
    </source>
</evidence>
<evidence type="ECO:0000256" key="6">
    <source>
        <dbReference type="ARBA" id="ARBA00022989"/>
    </source>
</evidence>
<dbReference type="Pfam" id="PF01032">
    <property type="entry name" value="FecCD"/>
    <property type="match status" value="2"/>
</dbReference>
<dbReference type="PANTHER" id="PTHR30472:SF37">
    <property type="entry name" value="FE(3+) DICITRATE TRANSPORT SYSTEM PERMEASE PROTEIN FECD-RELATED"/>
    <property type="match status" value="1"/>
</dbReference>
<feature type="transmembrane region" description="Helical" evidence="8">
    <location>
        <begin position="674"/>
        <end position="695"/>
    </location>
</feature>
<dbReference type="GO" id="GO:0022857">
    <property type="term" value="F:transmembrane transporter activity"/>
    <property type="evidence" value="ECO:0007669"/>
    <property type="project" value="InterPro"/>
</dbReference>
<evidence type="ECO:0000256" key="8">
    <source>
        <dbReference type="SAM" id="Phobius"/>
    </source>
</evidence>
<keyword evidence="10" id="KW-1185">Reference proteome</keyword>
<evidence type="ECO:0000313" key="9">
    <source>
        <dbReference type="EMBL" id="QGZ64307.1"/>
    </source>
</evidence>
<keyword evidence="6 8" id="KW-1133">Transmembrane helix</keyword>
<feature type="transmembrane region" description="Helical" evidence="8">
    <location>
        <begin position="180"/>
        <end position="205"/>
    </location>
</feature>
<feature type="transmembrane region" description="Helical" evidence="8">
    <location>
        <begin position="426"/>
        <end position="449"/>
    </location>
</feature>
<dbReference type="NCBIfam" id="NF007866">
    <property type="entry name" value="PRK10577.1-2"/>
    <property type="match status" value="1"/>
</dbReference>
<comment type="similarity">
    <text evidence="2">Belongs to the binding-protein-dependent transport system permease family. FecCD subfamily.</text>
</comment>
<evidence type="ECO:0000256" key="3">
    <source>
        <dbReference type="ARBA" id="ARBA00022448"/>
    </source>
</evidence>
<feature type="transmembrane region" description="Helical" evidence="8">
    <location>
        <begin position="51"/>
        <end position="73"/>
    </location>
</feature>
<keyword evidence="4" id="KW-1003">Cell membrane</keyword>
<feature type="transmembrane region" description="Helical" evidence="8">
    <location>
        <begin position="644"/>
        <end position="662"/>
    </location>
</feature>
<evidence type="ECO:0000313" key="10">
    <source>
        <dbReference type="Proteomes" id="UP000433577"/>
    </source>
</evidence>
<feature type="transmembrane region" description="Helical" evidence="8">
    <location>
        <begin position="517"/>
        <end position="535"/>
    </location>
</feature>
<protein>
    <submittedName>
        <fullName evidence="9">Fe(3+)-hydroxamate ABC transporter permease FhuB</fullName>
    </submittedName>
</protein>
<feature type="transmembrane region" description="Helical" evidence="8">
    <location>
        <begin position="555"/>
        <end position="575"/>
    </location>
</feature>
<keyword evidence="7 8" id="KW-0472">Membrane</keyword>
<feature type="transmembrane region" description="Helical" evidence="8">
    <location>
        <begin position="387"/>
        <end position="406"/>
    </location>
</feature>
<dbReference type="InterPro" id="IPR037294">
    <property type="entry name" value="ABC_BtuC-like"/>
</dbReference>
<gene>
    <name evidence="9" type="primary">fhuB</name>
    <name evidence="9" type="ORF">FAZ98_21540</name>
</gene>
<dbReference type="EMBL" id="CP046914">
    <property type="protein sequence ID" value="QGZ64307.1"/>
    <property type="molecule type" value="Genomic_DNA"/>
</dbReference>
<comment type="subcellular location">
    <subcellularLocation>
        <location evidence="1">Cell membrane</location>
        <topology evidence="1">Multi-pass membrane protein</topology>
    </subcellularLocation>
</comment>
<dbReference type="Gene3D" id="1.10.3470.10">
    <property type="entry name" value="ABC transporter involved in vitamin B12 uptake, BtuC"/>
    <property type="match status" value="2"/>
</dbReference>
<feature type="transmembrane region" description="Helical" evidence="8">
    <location>
        <begin position="582"/>
        <end position="602"/>
    </location>
</feature>
<accession>A0A7Z2GM24</accession>
<dbReference type="KEGG" id="pacs:FAZ98_21540"/>
<feature type="transmembrane region" description="Helical" evidence="8">
    <location>
        <begin position="461"/>
        <end position="480"/>
    </location>
</feature>
<dbReference type="AlphaFoldDB" id="A0A7Z2GM24"/>
<dbReference type="GO" id="GO:0005886">
    <property type="term" value="C:plasma membrane"/>
    <property type="evidence" value="ECO:0007669"/>
    <property type="project" value="UniProtKB-SubCell"/>
</dbReference>
<dbReference type="SUPFAM" id="SSF81345">
    <property type="entry name" value="ABC transporter involved in vitamin B12 uptake, BtuC"/>
    <property type="match status" value="2"/>
</dbReference>
<dbReference type="OrthoDB" id="9811721at2"/>
<name>A0A7Z2GM24_9BURK</name>
<feature type="transmembrane region" description="Helical" evidence="8">
    <location>
        <begin position="93"/>
        <end position="114"/>
    </location>
</feature>
<feature type="transmembrane region" description="Helical" evidence="8">
    <location>
        <begin position="126"/>
        <end position="149"/>
    </location>
</feature>
<proteinExistence type="inferred from homology"/>
<dbReference type="Proteomes" id="UP000433577">
    <property type="component" value="Chromosome 2"/>
</dbReference>
<sequence>MAVCCRCGASPWLSKPRSAPSRTREADLDNATLPVRAAPPRVGPRAIAGTLFALAACLAAVHLHRALGGAAWWPALVAPDLTDMRDVLVHESLLPRIAMTLLCGGALGLAGALAQQVLRNPLAEPMTLGIFPGAYLALSVASVWAPGWLALGRDTLALAGGALAMLLVFALAWTQRMSPLGVILAGMVVNLYCGAISLAISVVHFDFLRGLQIWGGGALDQSGWQSATHLGVRVAACAFGAALLYRPLSLFDAGDATVRSLGVAVGWMRGAALFVAVALTACVVAEVGVIGFVGLAAPLVARLAGARRLRERLIWAPLTGAALLWLTDEIVRYVGETELFSAHLIPTGSVTSILGVPLLVALLPRLPVRPEAQATAARFPSPPMSRMMPLAWLLLLLDACAMSLAFTRGVHGWKLASLAHIDALLFWNVPHLLAALAAGSLLATAGVLLQRMTANPMASPDLLGVGSGGMFGIVAVLFLTGSMMPAALFAGCVAGALATLVLLLWFGRRAQFAPERLLLVGLSISSLFQAVVGAVMASGDPRAGVLIDLLVGSTYYVPSVVAWGTAALAVLVLAVAPLGVRWLAALGVGSHAAASVGVPVGVARFALLLLAALATAAATVVVGPLSFVGLIAPHIARLSGARRPLAQLYCAAVLGALLMVVADWLGRQIVFPEQLAAGLVATLIGGPWLVATMLWRAAARET</sequence>
<evidence type="ECO:0000256" key="1">
    <source>
        <dbReference type="ARBA" id="ARBA00004651"/>
    </source>
</evidence>
<feature type="transmembrane region" description="Helical" evidence="8">
    <location>
        <begin position="313"/>
        <end position="334"/>
    </location>
</feature>
<keyword evidence="3" id="KW-0813">Transport</keyword>